<accession>A0A6P8YTI5</accession>
<keyword evidence="1" id="KW-0597">Phosphoprotein</keyword>
<dbReference type="PROSITE" id="PS50021">
    <property type="entry name" value="CH"/>
    <property type="match status" value="1"/>
</dbReference>
<dbReference type="InterPro" id="IPR036872">
    <property type="entry name" value="CH_dom_sf"/>
</dbReference>
<dbReference type="Proteomes" id="UP000515158">
    <property type="component" value="Unplaced"/>
</dbReference>
<evidence type="ECO:0000256" key="3">
    <source>
        <dbReference type="ARBA" id="ARBA00022860"/>
    </source>
</evidence>
<evidence type="ECO:0000259" key="6">
    <source>
        <dbReference type="PROSITE" id="PS50021"/>
    </source>
</evidence>
<dbReference type="InParanoid" id="A0A6P8YTI5"/>
<dbReference type="InterPro" id="IPR001715">
    <property type="entry name" value="CH_dom"/>
</dbReference>
<dbReference type="SMART" id="SM00323">
    <property type="entry name" value="RasGAP"/>
    <property type="match status" value="1"/>
</dbReference>
<dbReference type="SMART" id="SM00033">
    <property type="entry name" value="CH"/>
    <property type="match status" value="1"/>
</dbReference>
<evidence type="ECO:0000313" key="7">
    <source>
        <dbReference type="Proteomes" id="UP000515158"/>
    </source>
</evidence>
<dbReference type="InterPro" id="IPR001936">
    <property type="entry name" value="RasGAP_dom"/>
</dbReference>
<dbReference type="InterPro" id="IPR027417">
    <property type="entry name" value="P-loop_NTPase"/>
</dbReference>
<reference evidence="8" key="1">
    <citation type="submission" date="2025-08" db="UniProtKB">
        <authorList>
            <consortium name="RefSeq"/>
        </authorList>
    </citation>
    <scope>IDENTIFICATION</scope>
    <source>
        <tissue evidence="8">Total insect</tissue>
    </source>
</reference>
<feature type="domain" description="Ras-GAP" evidence="4">
    <location>
        <begin position="983"/>
        <end position="1203"/>
    </location>
</feature>
<name>A0A6P8YTI5_THRPL</name>
<dbReference type="CDD" id="cd05127">
    <property type="entry name" value="RasGAP_IQGAP_like"/>
    <property type="match status" value="1"/>
</dbReference>
<keyword evidence="7" id="KW-1185">Reference proteome</keyword>
<dbReference type="PANTHER" id="PTHR14149">
    <property type="entry name" value="RAS GTPASE-ACTIVATING PROTEIN WITH IQ MOTIF"/>
    <property type="match status" value="1"/>
</dbReference>
<dbReference type="Pfam" id="PF03836">
    <property type="entry name" value="RasGAP_C"/>
    <property type="match status" value="1"/>
</dbReference>
<dbReference type="SUPFAM" id="SSF52540">
    <property type="entry name" value="P-loop containing nucleoside triphosphate hydrolases"/>
    <property type="match status" value="1"/>
</dbReference>
<dbReference type="Pfam" id="PF00307">
    <property type="entry name" value="CH"/>
    <property type="match status" value="1"/>
</dbReference>
<dbReference type="RefSeq" id="XP_034240421.1">
    <property type="nucleotide sequence ID" value="XM_034384530.1"/>
</dbReference>
<dbReference type="Gene3D" id="1.10.418.10">
    <property type="entry name" value="Calponin-like domain"/>
    <property type="match status" value="1"/>
</dbReference>
<protein>
    <submittedName>
        <fullName evidence="8">Ras GTPase-activating-like protein IQGAP1</fullName>
    </submittedName>
</protein>
<dbReference type="InterPro" id="IPR000048">
    <property type="entry name" value="IQ_motif_EF-hand-BS"/>
</dbReference>
<dbReference type="GO" id="GO:0005516">
    <property type="term" value="F:calmodulin binding"/>
    <property type="evidence" value="ECO:0007669"/>
    <property type="project" value="UniProtKB-KW"/>
</dbReference>
<evidence type="ECO:0000256" key="1">
    <source>
        <dbReference type="ARBA" id="ARBA00022553"/>
    </source>
</evidence>
<dbReference type="OrthoDB" id="775356at2759"/>
<dbReference type="InterPro" id="IPR001202">
    <property type="entry name" value="WW_dom"/>
</dbReference>
<dbReference type="PANTHER" id="PTHR14149:SF14">
    <property type="entry name" value="CALPONIN-HOMOLOGY (CH) DOMAIN-CONTAINING PROTEIN"/>
    <property type="match status" value="1"/>
</dbReference>
<dbReference type="Gene3D" id="1.10.506.10">
    <property type="entry name" value="GTPase Activation - p120gap, domain 1"/>
    <property type="match status" value="1"/>
</dbReference>
<dbReference type="Pfam" id="PF00612">
    <property type="entry name" value="IQ"/>
    <property type="match status" value="3"/>
</dbReference>
<sequence length="1618" mass="183576">MLECKKLPAGSFGAVDNVRHSAEEMDDTRKRNIAYEYLCHLEEAKVWMEAVLGEKLPPAAQLEEGLRNGVYLARLSHILTPEEVPLNRIYDREQKRYKIAGLQFRHTDNINYWIKSLKSANLPRTFHPETTDVYDKKNMPRVIYCIHALSTHLFKLGLTPAIQDLYGKVQFSDNDIQTVQKDLENAGAPMPAFQRIGGLLSGSREVDGRPLRKAIEAVDKAIALKDVSMLYEKLSSPLLCIDCLNVELLDDYMETLINARSTKRQGALNRSLNDSCEAEDFDELLDQGELQGHIITVNLRAALRYVLQAADRKLSDKIAHYLQAPAFQLKNVNLNNGSEYVEELKVLCGLREAADGRDCIVIRQRLQQAVDQANARCNSLRDTSKALSRMNRTLEIGSLKDFSNALHDPALQLNSSLLDPHAMPLYFSELSIDKAESGKSLTYPELVGSLKVLNTVAQVTRSVHSGSVEQTWNALNNPSLRFAGLEPNLKIQYMNALREALETTPVLGYADIQGVIDNVGTESEQRLQVISSLQAVNDAVRSNKADKVLNALQHTSTKLSESIAASDAPLLLLLLRTCLYEKEKQGGGELWLCDVENAVHDVVAEVHEAQTACFALARLNVCLNAGVEDLSECMECLASAGLVEYDKSNARIWHDTLHERLRNKHRHRHHSSWIDHTTSHGHTVYLNMESYLYSWERPADFHPQSHYLSHKDVRSALGAGERLVALQARCRGFLVRKNLSDRKEYWRKHVKEIVHIQSWWRSVVQQKQYQVQLESLRKERARQAQRRGQGILDYYRRHIGAVVRIQALWRGRQARKAFSSLVHQTDPPFNIVRLFVPLLDFNTDDYERELELQSLQGAVVQRIRHNQELTRQIDAMDIKIGLLVQNRVTLQDVVAHGKTLNSIAKGKDKDKSSPKMSSKAHCNLKTLTREGRRLLDGYKHLFYSLQTNPTYLARLLFRLPQSRSVKFLQNVILSLFNFGASQREEYLLLKLFRTALIEEIKCKCEKLSDAITGNPMVLKMVVNYARQHSGQNALRTMVGPLIERVLNDKNLSIETNPVDIYKSWRNQIEMETGKSSDLPHNVTQAEALTHAEVRKRLNVGLQMLQAATLVFLQRICDSKNLIPYGLLYIAKTLRQGLLERFPGTLEKDVLKIIGHLVYYQLINAAIVAPDAFDIVTLPADRNLSNEQRRNLASIAKILQFAASKKGFGEESTHLMCLNPFIVECHERFKDFFRRCCDVEELEDHFSINRYSEATLIQDPCIYITLQEIVDTHSLLLQYEDQLALDPMDPLHELLEDLGGVPTTAQLLCSESAHAAPQLLQAEICLSLVDKFQVPEEDTTDLSKLFVKTKELLVLLLPLLQGDDLVKALSVPDTPAQQFLHEERLRRRDRDQKQLVALNRTFNTDSCWSLRDCKQLLRRYLSRLELAGLASSSNAYQSVVTAIAQDLCHKGIYRQQRARELVSLRNTIASLDSKTLALQEQVDFYNEYIHRCLDNLNAGKKSVHAPKADGKVPGKLKSKLTLKYTGAKLQEKGVLLEVEGLPQTQLRNVTFEISPSEISGVFTVRGKFMGVELEKVDVDIQHLLELQFEGSSVMDMFGKAKVNVNLLLFLLNRKFYGKT</sequence>
<dbReference type="SMART" id="SM00015">
    <property type="entry name" value="IQ"/>
    <property type="match status" value="3"/>
</dbReference>
<dbReference type="Gene3D" id="1.20.5.190">
    <property type="match status" value="1"/>
</dbReference>
<dbReference type="GO" id="GO:0005096">
    <property type="term" value="F:GTPase activator activity"/>
    <property type="evidence" value="ECO:0007669"/>
    <property type="project" value="TreeGrafter"/>
</dbReference>
<dbReference type="GeneID" id="117644866"/>
<dbReference type="FunFam" id="1.10.418.10:FF:000013">
    <property type="entry name" value="IQ motif containing GTPase activating protein 1"/>
    <property type="match status" value="1"/>
</dbReference>
<gene>
    <name evidence="8" type="primary">LOC117644866</name>
</gene>
<keyword evidence="3" id="KW-0112">Calmodulin-binding</keyword>
<dbReference type="GO" id="GO:0051015">
    <property type="term" value="F:actin filament binding"/>
    <property type="evidence" value="ECO:0007669"/>
    <property type="project" value="TreeGrafter"/>
</dbReference>
<dbReference type="Pfam" id="PF00616">
    <property type="entry name" value="RasGAP"/>
    <property type="match status" value="1"/>
</dbReference>
<organism evidence="8">
    <name type="scientific">Thrips palmi</name>
    <name type="common">Melon thrips</name>
    <dbReference type="NCBI Taxonomy" id="161013"/>
    <lineage>
        <taxon>Eukaryota</taxon>
        <taxon>Metazoa</taxon>
        <taxon>Ecdysozoa</taxon>
        <taxon>Arthropoda</taxon>
        <taxon>Hexapoda</taxon>
        <taxon>Insecta</taxon>
        <taxon>Pterygota</taxon>
        <taxon>Neoptera</taxon>
        <taxon>Paraneoptera</taxon>
        <taxon>Thysanoptera</taxon>
        <taxon>Terebrantia</taxon>
        <taxon>Thripoidea</taxon>
        <taxon>Thripidae</taxon>
        <taxon>Thrips</taxon>
    </lineage>
</organism>
<dbReference type="PROSITE" id="PS50096">
    <property type="entry name" value="IQ"/>
    <property type="match status" value="3"/>
</dbReference>
<evidence type="ECO:0000259" key="5">
    <source>
        <dbReference type="PROSITE" id="PS50020"/>
    </source>
</evidence>
<dbReference type="FunFam" id="1.10.506.10:FF:000004">
    <property type="entry name" value="IQ motif containing GTPase activating protein 1"/>
    <property type="match status" value="1"/>
</dbReference>
<dbReference type="PROSITE" id="PS50018">
    <property type="entry name" value="RAS_GTPASE_ACTIV_2"/>
    <property type="match status" value="1"/>
</dbReference>
<feature type="domain" description="WW" evidence="5">
    <location>
        <begin position="671"/>
        <end position="700"/>
    </location>
</feature>
<feature type="domain" description="Calponin-homology (CH)" evidence="6">
    <location>
        <begin position="38"/>
        <end position="153"/>
    </location>
</feature>
<dbReference type="SUPFAM" id="SSF47576">
    <property type="entry name" value="Calponin-homology domain, CH-domain"/>
    <property type="match status" value="1"/>
</dbReference>
<evidence type="ECO:0000259" key="4">
    <source>
        <dbReference type="PROSITE" id="PS50018"/>
    </source>
</evidence>
<dbReference type="CDD" id="cd23767">
    <property type="entry name" value="IQCD"/>
    <property type="match status" value="1"/>
</dbReference>
<dbReference type="PROSITE" id="PS50020">
    <property type="entry name" value="WW_DOMAIN_2"/>
    <property type="match status" value="1"/>
</dbReference>
<dbReference type="KEGG" id="tpal:117644866"/>
<keyword evidence="2" id="KW-0677">Repeat</keyword>
<dbReference type="SUPFAM" id="SSF143885">
    <property type="entry name" value="RGC domain-like"/>
    <property type="match status" value="1"/>
</dbReference>
<proteinExistence type="predicted"/>
<dbReference type="InterPro" id="IPR008936">
    <property type="entry name" value="Rho_GTPase_activation_prot"/>
</dbReference>
<evidence type="ECO:0000256" key="2">
    <source>
        <dbReference type="ARBA" id="ARBA00022737"/>
    </source>
</evidence>
<evidence type="ECO:0000313" key="8">
    <source>
        <dbReference type="RefSeq" id="XP_034240421.1"/>
    </source>
</evidence>
<dbReference type="InterPro" id="IPR000593">
    <property type="entry name" value="RasGAP_C"/>
</dbReference>
<dbReference type="GO" id="GO:1903479">
    <property type="term" value="P:mitotic actomyosin contractile ring assembly actin filament organization"/>
    <property type="evidence" value="ECO:0007669"/>
    <property type="project" value="TreeGrafter"/>
</dbReference>
<dbReference type="GO" id="GO:0005938">
    <property type="term" value="C:cell cortex"/>
    <property type="evidence" value="ECO:0007669"/>
    <property type="project" value="TreeGrafter"/>
</dbReference>
<dbReference type="SUPFAM" id="SSF48350">
    <property type="entry name" value="GTPase activation domain, GAP"/>
    <property type="match status" value="1"/>
</dbReference>